<dbReference type="PANTHER" id="PTHR40089">
    <property type="entry name" value="ETHANOLAMINE UTILIZATION PROTEIN EUTH"/>
    <property type="match status" value="1"/>
</dbReference>
<name>A0ABU9VMZ2_9BACI</name>
<keyword evidence="1" id="KW-0812">Transmembrane</keyword>
<feature type="transmembrane region" description="Helical" evidence="1">
    <location>
        <begin position="304"/>
        <end position="327"/>
    </location>
</feature>
<feature type="transmembrane region" description="Helical" evidence="1">
    <location>
        <begin position="238"/>
        <end position="261"/>
    </location>
</feature>
<dbReference type="EMBL" id="JBCITK010000001">
    <property type="protein sequence ID" value="MEN0645267.1"/>
    <property type="molecule type" value="Genomic_DNA"/>
</dbReference>
<comment type="caution">
    <text evidence="2">The sequence shown here is derived from an EMBL/GenBank/DDBJ whole genome shotgun (WGS) entry which is preliminary data.</text>
</comment>
<feature type="transmembrane region" description="Helical" evidence="1">
    <location>
        <begin position="199"/>
        <end position="226"/>
    </location>
</feature>
<feature type="transmembrane region" description="Helical" evidence="1">
    <location>
        <begin position="273"/>
        <end position="292"/>
    </location>
</feature>
<keyword evidence="1" id="KW-1133">Transmembrane helix</keyword>
<dbReference type="Proteomes" id="UP001418796">
    <property type="component" value="Unassembled WGS sequence"/>
</dbReference>
<evidence type="ECO:0000313" key="3">
    <source>
        <dbReference type="Proteomes" id="UP001418796"/>
    </source>
</evidence>
<feature type="transmembrane region" description="Helical" evidence="1">
    <location>
        <begin position="334"/>
        <end position="353"/>
    </location>
</feature>
<feature type="transmembrane region" description="Helical" evidence="1">
    <location>
        <begin position="169"/>
        <end position="187"/>
    </location>
</feature>
<feature type="transmembrane region" description="Helical" evidence="1">
    <location>
        <begin position="41"/>
        <end position="62"/>
    </location>
</feature>
<dbReference type="RefSeq" id="WP_343132149.1">
    <property type="nucleotide sequence ID" value="NZ_JBCITK010000001.1"/>
</dbReference>
<proteinExistence type="predicted"/>
<protein>
    <submittedName>
        <fullName evidence="2">Ethanolamine utilization protein EutH</fullName>
    </submittedName>
</protein>
<accession>A0ABU9VMZ2</accession>
<gene>
    <name evidence="2" type="primary">eutH</name>
    <name evidence="2" type="ORF">MKY91_19060</name>
</gene>
<keyword evidence="1" id="KW-0472">Membrane</keyword>
<reference evidence="2 3" key="1">
    <citation type="submission" date="2024-03" db="EMBL/GenBank/DDBJ databases">
        <title>Bacilli Hybrid Assemblies.</title>
        <authorList>
            <person name="Kovac J."/>
        </authorList>
    </citation>
    <scope>NUCLEOTIDE SEQUENCE [LARGE SCALE GENOMIC DNA]</scope>
    <source>
        <strain evidence="2 3">FSL R7-0666</strain>
    </source>
</reference>
<feature type="transmembrane region" description="Helical" evidence="1">
    <location>
        <begin position="107"/>
        <end position="131"/>
    </location>
</feature>
<dbReference type="NCBIfam" id="NF011667">
    <property type="entry name" value="PRK15086.1-3"/>
    <property type="match status" value="1"/>
</dbReference>
<feature type="transmembrane region" description="Helical" evidence="1">
    <location>
        <begin position="143"/>
        <end position="163"/>
    </location>
</feature>
<dbReference type="PANTHER" id="PTHR40089:SF1">
    <property type="entry name" value="ETHANOLAMINE PERMEASE EUTH-RELATED"/>
    <property type="match status" value="1"/>
</dbReference>
<keyword evidence="3" id="KW-1185">Reference proteome</keyword>
<dbReference type="Pfam" id="PF04346">
    <property type="entry name" value="EutH"/>
    <property type="match status" value="1"/>
</dbReference>
<evidence type="ECO:0000313" key="2">
    <source>
        <dbReference type="EMBL" id="MEN0645267.1"/>
    </source>
</evidence>
<organism evidence="2 3">
    <name type="scientific">Alkalicoccobacillus gibsonii</name>
    <dbReference type="NCBI Taxonomy" id="79881"/>
    <lineage>
        <taxon>Bacteria</taxon>
        <taxon>Bacillati</taxon>
        <taxon>Bacillota</taxon>
        <taxon>Bacilli</taxon>
        <taxon>Bacillales</taxon>
        <taxon>Bacillaceae</taxon>
        <taxon>Alkalicoccobacillus</taxon>
    </lineage>
</organism>
<sequence>MWINDGIMMILAFFLGIGALDYCLGNRFGLGESFHRGLMTMGSVALAMIGIITLAPIAANLLIPIVSPLYLLIGADPASFANTILALDMGGYALAEAMAHDTDAGVFSWVFLGTMLGPTIVFTLPVALSIIKKEDYSSFSKGILIGLSTIPIGCFVGGALAGFEFQMMILNLLIPTLFSLVIMIGLWKKPEWWIRRFVTFGKLVQVVGVIGLVIAGVEVLTGIRIFQEMAPYSEGLQIVGTIALVLGGAFPLVECISKVFLKPLERSGRLIGLDRFAMAGLVAALAHVIPAFTLLGDMQTKGKVVVVAFSVSGAFVIGGHLGFVAGIDRDMVPYMMIGKLIGGLTAIALALWFERKKSVYNG</sequence>
<dbReference type="PIRSF" id="PIRSF019466">
    <property type="entry name" value="EutH"/>
    <property type="match status" value="1"/>
</dbReference>
<evidence type="ECO:0000256" key="1">
    <source>
        <dbReference type="SAM" id="Phobius"/>
    </source>
</evidence>
<dbReference type="InterPro" id="IPR007441">
    <property type="entry name" value="EutH"/>
</dbReference>